<dbReference type="RefSeq" id="WP_243012462.1">
    <property type="nucleotide sequence ID" value="NZ_JALGAR010000003.1"/>
</dbReference>
<gene>
    <name evidence="6" type="ORF">MQH31_13495</name>
</gene>
<dbReference type="GO" id="GO:0043190">
    <property type="term" value="C:ATP-binding cassette (ABC) transporter complex"/>
    <property type="evidence" value="ECO:0007669"/>
    <property type="project" value="InterPro"/>
</dbReference>
<dbReference type="InterPro" id="IPR000914">
    <property type="entry name" value="SBP_5_dom"/>
</dbReference>
<feature type="signal peptide" evidence="4">
    <location>
        <begin position="1"/>
        <end position="26"/>
    </location>
</feature>
<evidence type="ECO:0000256" key="2">
    <source>
        <dbReference type="ARBA" id="ARBA00022448"/>
    </source>
</evidence>
<keyword evidence="3 4" id="KW-0732">Signal</keyword>
<dbReference type="Pfam" id="PF00496">
    <property type="entry name" value="SBP_bac_5"/>
    <property type="match status" value="1"/>
</dbReference>
<dbReference type="GO" id="GO:0042597">
    <property type="term" value="C:periplasmic space"/>
    <property type="evidence" value="ECO:0007669"/>
    <property type="project" value="UniProtKB-ARBA"/>
</dbReference>
<evidence type="ECO:0000256" key="1">
    <source>
        <dbReference type="ARBA" id="ARBA00005695"/>
    </source>
</evidence>
<keyword evidence="2" id="KW-0813">Transport</keyword>
<name>A0AA41UGC4_9MICO</name>
<proteinExistence type="inferred from homology"/>
<dbReference type="EMBL" id="JALGAR010000003">
    <property type="protein sequence ID" value="MCI4658820.1"/>
    <property type="molecule type" value="Genomic_DNA"/>
</dbReference>
<dbReference type="Proteomes" id="UP001165341">
    <property type="component" value="Unassembled WGS sequence"/>
</dbReference>
<dbReference type="GO" id="GO:1904680">
    <property type="term" value="F:peptide transmembrane transporter activity"/>
    <property type="evidence" value="ECO:0007669"/>
    <property type="project" value="TreeGrafter"/>
</dbReference>
<dbReference type="CDD" id="cd08492">
    <property type="entry name" value="PBP2_NikA_DppA_OppA_like_15"/>
    <property type="match status" value="1"/>
</dbReference>
<evidence type="ECO:0000256" key="4">
    <source>
        <dbReference type="SAM" id="SignalP"/>
    </source>
</evidence>
<dbReference type="Gene3D" id="3.40.190.10">
    <property type="entry name" value="Periplasmic binding protein-like II"/>
    <property type="match status" value="1"/>
</dbReference>
<protein>
    <submittedName>
        <fullName evidence="6">ABC transporter substrate-binding protein</fullName>
    </submittedName>
</protein>
<dbReference type="InterPro" id="IPR039424">
    <property type="entry name" value="SBP_5"/>
</dbReference>
<dbReference type="PROSITE" id="PS51257">
    <property type="entry name" value="PROKAR_LIPOPROTEIN"/>
    <property type="match status" value="1"/>
</dbReference>
<evidence type="ECO:0000256" key="3">
    <source>
        <dbReference type="ARBA" id="ARBA00022729"/>
    </source>
</evidence>
<comment type="caution">
    <text evidence="6">The sequence shown here is derived from an EMBL/GenBank/DDBJ whole genome shotgun (WGS) entry which is preliminary data.</text>
</comment>
<dbReference type="GO" id="GO:0015833">
    <property type="term" value="P:peptide transport"/>
    <property type="evidence" value="ECO:0007669"/>
    <property type="project" value="TreeGrafter"/>
</dbReference>
<accession>A0AA41UGC4</accession>
<sequence>MSTRPWGRTALIGTAVFVGIALSACSANGQSATTASPTAATPVVGGDLTFSIANDPISLNPSGTGSGNDTLYVTRQLVDSLLYQNPKTNELEPWLATSWTANADATAFTFVLRDGVTFSDGTPLTAAAVKATFDDIVAAGPKSQAVSSFVGYRQTLAVDAHTVEVDFSTPNAAFPNSTASVALGIVGASTIATPYDDRATGKAVVGTGPFVLASYTKNVATKLAKRTGYAWSPEAPGATGEAYLDTVTFQVVPEPAVRTGSLTSGQVDVIGGVQPVDVDSIAASGFPLIDRGNPGVSFGEYFNVSRPIVSDIAVREAIAHATNAAEIRDTALNDTFAVGTSILAKTTPGWADESSYFAFDTAKASSLLDAAGWKAGADGIRAKDGTRLSLVVNWITNFGPNQTSLELLQQQLKKVGIEITLQGGDVPSFLERQKSGDFDISWQNLSRADGDVLRTTFSSAASNTLRISDPTLEALLQKQLASGDATARNTVLADIQKRIAEQYYQIPVHELTSIIAEQPTVNGVSLGADSRLDQLTAAWKSATN</sequence>
<dbReference type="SUPFAM" id="SSF53850">
    <property type="entry name" value="Periplasmic binding protein-like II"/>
    <property type="match status" value="1"/>
</dbReference>
<reference evidence="6" key="1">
    <citation type="submission" date="2022-03" db="EMBL/GenBank/DDBJ databases">
        <title>Cryobacterium sp. nov. strain ZS14-85, isolated from Antarctic soil.</title>
        <authorList>
            <person name="Li J."/>
            <person name="Niu G."/>
        </authorList>
    </citation>
    <scope>NUCLEOTIDE SEQUENCE</scope>
    <source>
        <strain evidence="6">ZS14-85</strain>
    </source>
</reference>
<feature type="domain" description="Solute-binding protein family 5" evidence="5">
    <location>
        <begin position="90"/>
        <end position="451"/>
    </location>
</feature>
<keyword evidence="7" id="KW-1185">Reference proteome</keyword>
<dbReference type="InterPro" id="IPR030678">
    <property type="entry name" value="Peptide/Ni-bd"/>
</dbReference>
<evidence type="ECO:0000259" key="5">
    <source>
        <dbReference type="Pfam" id="PF00496"/>
    </source>
</evidence>
<dbReference type="Gene3D" id="3.10.105.10">
    <property type="entry name" value="Dipeptide-binding Protein, Domain 3"/>
    <property type="match status" value="1"/>
</dbReference>
<evidence type="ECO:0000313" key="6">
    <source>
        <dbReference type="EMBL" id="MCI4658820.1"/>
    </source>
</evidence>
<dbReference type="PIRSF" id="PIRSF002741">
    <property type="entry name" value="MppA"/>
    <property type="match status" value="1"/>
</dbReference>
<comment type="similarity">
    <text evidence="1">Belongs to the bacterial solute-binding protein 5 family.</text>
</comment>
<dbReference type="PANTHER" id="PTHR30290:SF9">
    <property type="entry name" value="OLIGOPEPTIDE-BINDING PROTEIN APPA"/>
    <property type="match status" value="1"/>
</dbReference>
<feature type="chain" id="PRO_5041267069" evidence="4">
    <location>
        <begin position="27"/>
        <end position="544"/>
    </location>
</feature>
<dbReference type="PANTHER" id="PTHR30290">
    <property type="entry name" value="PERIPLASMIC BINDING COMPONENT OF ABC TRANSPORTER"/>
    <property type="match status" value="1"/>
</dbReference>
<evidence type="ECO:0000313" key="7">
    <source>
        <dbReference type="Proteomes" id="UP001165341"/>
    </source>
</evidence>
<organism evidence="6 7">
    <name type="scientific">Cryobacterium zhongshanensis</name>
    <dbReference type="NCBI Taxonomy" id="2928153"/>
    <lineage>
        <taxon>Bacteria</taxon>
        <taxon>Bacillati</taxon>
        <taxon>Actinomycetota</taxon>
        <taxon>Actinomycetes</taxon>
        <taxon>Micrococcales</taxon>
        <taxon>Microbacteriaceae</taxon>
        <taxon>Cryobacterium</taxon>
    </lineage>
</organism>
<dbReference type="AlphaFoldDB" id="A0AA41UGC4"/>